<organism evidence="2 3">
    <name type="scientific">Rhodovarius crocodyli</name>
    <dbReference type="NCBI Taxonomy" id="1979269"/>
    <lineage>
        <taxon>Bacteria</taxon>
        <taxon>Pseudomonadati</taxon>
        <taxon>Pseudomonadota</taxon>
        <taxon>Alphaproteobacteria</taxon>
        <taxon>Acetobacterales</taxon>
        <taxon>Roseomonadaceae</taxon>
        <taxon>Rhodovarius</taxon>
    </lineage>
</organism>
<dbReference type="RefSeq" id="WP_127789549.1">
    <property type="nucleotide sequence ID" value="NZ_SACL01000009.1"/>
</dbReference>
<dbReference type="OrthoDB" id="7270375at2"/>
<gene>
    <name evidence="2" type="ORF">EOD42_21030</name>
</gene>
<evidence type="ECO:0000256" key="1">
    <source>
        <dbReference type="SAM" id="SignalP"/>
    </source>
</evidence>
<comment type="caution">
    <text evidence="2">The sequence shown here is derived from an EMBL/GenBank/DDBJ whole genome shotgun (WGS) entry which is preliminary data.</text>
</comment>
<dbReference type="AlphaFoldDB" id="A0A437M2F8"/>
<accession>A0A437M2F8</accession>
<name>A0A437M2F8_9PROT</name>
<reference evidence="2 3" key="1">
    <citation type="submission" date="2019-01" db="EMBL/GenBank/DDBJ databases">
        <authorList>
            <person name="Chen W.-M."/>
        </authorList>
    </citation>
    <scope>NUCLEOTIDE SEQUENCE [LARGE SCALE GENOMIC DNA]</scope>
    <source>
        <strain evidence="2 3">CCP-6</strain>
    </source>
</reference>
<dbReference type="EMBL" id="SACL01000009">
    <property type="protein sequence ID" value="RVT91802.1"/>
    <property type="molecule type" value="Genomic_DNA"/>
</dbReference>
<evidence type="ECO:0000313" key="3">
    <source>
        <dbReference type="Proteomes" id="UP000282957"/>
    </source>
</evidence>
<dbReference type="PROSITE" id="PS51257">
    <property type="entry name" value="PROKAR_LIPOPROTEIN"/>
    <property type="match status" value="1"/>
</dbReference>
<evidence type="ECO:0000313" key="2">
    <source>
        <dbReference type="EMBL" id="RVT91802.1"/>
    </source>
</evidence>
<evidence type="ECO:0008006" key="4">
    <source>
        <dbReference type="Google" id="ProtNLM"/>
    </source>
</evidence>
<sequence>MRRILPLLLILPALAGCSRVSSLMPGRSSGARGYDLQELTVSSPIFGEIIRAAAVCQMPVSLTAQDRAARIEAGALLAFARQGGEAARNQYLASVQPPAFDPARRGQDRSQYCGQKRLDVERADTFLNGAEGQALAERADNARRALGQ</sequence>
<dbReference type="Proteomes" id="UP000282957">
    <property type="component" value="Unassembled WGS sequence"/>
</dbReference>
<protein>
    <recommendedName>
        <fullName evidence="4">Lipoprotein</fullName>
    </recommendedName>
</protein>
<keyword evidence="3" id="KW-1185">Reference proteome</keyword>
<keyword evidence="1" id="KW-0732">Signal</keyword>
<feature type="signal peptide" evidence="1">
    <location>
        <begin position="1"/>
        <end position="15"/>
    </location>
</feature>
<feature type="chain" id="PRO_5019545255" description="Lipoprotein" evidence="1">
    <location>
        <begin position="16"/>
        <end position="148"/>
    </location>
</feature>
<proteinExistence type="predicted"/>